<dbReference type="GO" id="GO:0005576">
    <property type="term" value="C:extracellular region"/>
    <property type="evidence" value="ECO:0007669"/>
    <property type="project" value="TreeGrafter"/>
</dbReference>
<evidence type="ECO:0000313" key="9">
    <source>
        <dbReference type="Proteomes" id="UP000006469"/>
    </source>
</evidence>
<reference evidence="6" key="4">
    <citation type="submission" date="2014-05" db="EMBL/GenBank/DDBJ databases">
        <authorList>
            <person name="Wang L."/>
            <person name="Yang H."/>
            <person name="Xiang H."/>
        </authorList>
    </citation>
    <scope>NUCLEOTIDE SEQUENCE</scope>
    <source>
        <strain evidence="6">CGMCC 1.2087</strain>
        <plasmid evidence="6">pHM500</plasmid>
    </source>
</reference>
<dbReference type="KEGG" id="hme:HFX_6056"/>
<dbReference type="EMBL" id="CP001871">
    <property type="protein sequence ID" value="AFK21183.1"/>
    <property type="molecule type" value="Genomic_DNA"/>
</dbReference>
<geneLocation type="plasmid" evidence="8 11">
    <name>pHME505</name>
</geneLocation>
<feature type="transmembrane region" description="Helical" evidence="5">
    <location>
        <begin position="50"/>
        <end position="68"/>
    </location>
</feature>
<keyword evidence="10" id="KW-1185">Reference proteome</keyword>
<dbReference type="EMBL" id="CP039140">
    <property type="protein sequence ID" value="QCQ76703.1"/>
    <property type="molecule type" value="Genomic_DNA"/>
</dbReference>
<dbReference type="Proteomes" id="UP000299011">
    <property type="component" value="Plasmid pHME505"/>
</dbReference>
<dbReference type="HOGENOM" id="CLU_007733_0_0_2"/>
<keyword evidence="2 5" id="KW-0812">Transmembrane</keyword>
<geneLocation type="plasmid" evidence="6 9">
    <name>pHM500</name>
</geneLocation>
<gene>
    <name evidence="6" type="ordered locus">HFX_6056</name>
    <name evidence="7" type="ORF">C439_19203</name>
    <name evidence="8" type="ORF">E6P09_15265</name>
</gene>
<protein>
    <recommendedName>
        <fullName evidence="5">UPF0182 protein HFX_6056</fullName>
    </recommendedName>
</protein>
<evidence type="ECO:0000313" key="7">
    <source>
        <dbReference type="EMBL" id="ELZ97481.1"/>
    </source>
</evidence>
<accession>I3RAC3</accession>
<dbReference type="GeneID" id="40157804"/>
<comment type="similarity">
    <text evidence="5">Belongs to the UPF0182 family.</text>
</comment>
<organism evidence="6 9">
    <name type="scientific">Haloferax mediterranei (strain ATCC 33500 / DSM 1411 / JCM 8866 / NBRC 14739 / NCIMB 2177 / R-4)</name>
    <name type="common">Halobacterium mediterranei</name>
    <dbReference type="NCBI Taxonomy" id="523841"/>
    <lineage>
        <taxon>Archaea</taxon>
        <taxon>Methanobacteriati</taxon>
        <taxon>Methanobacteriota</taxon>
        <taxon>Stenosarchaea group</taxon>
        <taxon>Halobacteria</taxon>
        <taxon>Halobacteriales</taxon>
        <taxon>Haloferacaceae</taxon>
        <taxon>Haloferax</taxon>
    </lineage>
</organism>
<feature type="transmembrane region" description="Helical" evidence="5">
    <location>
        <begin position="196"/>
        <end position="217"/>
    </location>
</feature>
<feature type="transmembrane region" description="Helical" evidence="5">
    <location>
        <begin position="240"/>
        <end position="260"/>
    </location>
</feature>
<sequence length="918" mass="103676">MLVSRRPWKRLLLGLVAVFALYGIVALPSLYGDFLWFAALGYDSVFLTILAYWTVLFVLTAGISFLVLSTNYRIATQNLRRIDAPAPPWTYRAGIVVFSVLIGLIHASAWDTVLRFLHATPFGVADPISGRDVAFYVYTLSFLNLVVGYLLLVAAAGTVLSLSLYSRQFVATAGTVSDSGNSSDVWAYLSYLREYAYAHVTTNVGVLMVLLGAVFALDRYELFFSPRGAVFGVGATDRTVFLPLLGLLTVTALIGGLVVLANTRFQDARAVYVPIALLVGFFLVGNAAGAIYQGFVVEPDELNKEEKYIKNEIEFTNRAYALDRIEEREFPVSETLTREQIDDNRGTIDNVRLWDPRPLLKTYNELQIFRTYYRFTDVDIDRYEVDNQETQVMVSAREIEFRALPPESQTWVNRHLVYTHGFGVAMSPVSTVTADGLPAFYIKDIPPNSSAGIEVTQPRIYYGETTTDYAIVNTKTRELDYPSGGKNVYTSYDGDGGTVLDSTLRELVYSIKFMDPRIVLSDSVTAESRLQFNRDIQTRAPTIAPFLEYDRDPYVVVSNGKLYWIYDAYTTSNNYPYSDRVRFRGKRVNYVRNSVKVVIDAHTGETTYYVAEPDDPLIQTYRKAFPGLFEDFEEMPADLRQHVRYPEDAFRVQAQQYLVYHMKDPRVFYNKEDSWRIPNEIARGEEIPMDPYYIIMTFPGEEDPEFVMIQPYIPEGRQNMIGWLAARSDPPNYGTLKAFRFSKQRLTFGPMQIESRIDQDADISQQITLWSQAGSSVIRGNLLAIPIDDTIIYIEPLFLESREQGSLPELKRVILVHGDRVTMQPSLDRALAVQAGAARPEAVSPDTGLSQAELERAQTLYDEAQAALERGDFETYAQKITALGELLEASESQRSTRSETRSISSVRPNLASRAYRVA</sequence>
<evidence type="ECO:0000256" key="3">
    <source>
        <dbReference type="ARBA" id="ARBA00022989"/>
    </source>
</evidence>
<dbReference type="InterPro" id="IPR005372">
    <property type="entry name" value="UPF0182"/>
</dbReference>
<evidence type="ECO:0000313" key="11">
    <source>
        <dbReference type="Proteomes" id="UP000299011"/>
    </source>
</evidence>
<dbReference type="AlphaFoldDB" id="I3RAC3"/>
<dbReference type="Proteomes" id="UP000011603">
    <property type="component" value="Unassembled WGS sequence"/>
</dbReference>
<dbReference type="OrthoDB" id="8749at2157"/>
<dbReference type="EMBL" id="AOLO01000015">
    <property type="protein sequence ID" value="ELZ97481.1"/>
    <property type="molecule type" value="Genomic_DNA"/>
</dbReference>
<feature type="transmembrane region" description="Helical" evidence="5">
    <location>
        <begin position="272"/>
        <end position="295"/>
    </location>
</feature>
<keyword evidence="3 5" id="KW-1133">Transmembrane helix</keyword>
<dbReference type="HAMAP" id="MF_01600">
    <property type="entry name" value="UPF0182"/>
    <property type="match status" value="1"/>
</dbReference>
<evidence type="ECO:0000256" key="4">
    <source>
        <dbReference type="ARBA" id="ARBA00023136"/>
    </source>
</evidence>
<name>I3RAC3_HALMT</name>
<evidence type="ECO:0000256" key="1">
    <source>
        <dbReference type="ARBA" id="ARBA00022475"/>
    </source>
</evidence>
<feature type="transmembrane region" description="Helical" evidence="5">
    <location>
        <begin position="89"/>
        <end position="110"/>
    </location>
</feature>
<keyword evidence="1 5" id="KW-1003">Cell membrane</keyword>
<evidence type="ECO:0000313" key="10">
    <source>
        <dbReference type="Proteomes" id="UP000011603"/>
    </source>
</evidence>
<dbReference type="Pfam" id="PF03699">
    <property type="entry name" value="UPF0182"/>
    <property type="match status" value="1"/>
</dbReference>
<reference evidence="6 9" key="2">
    <citation type="journal article" date="2012" name="J. Bacteriol.">
        <title>Complete genome sequence of the metabolically versatile halophilic archaeon Haloferax mediterranei, a poly(3-hydroxybutyrate-co-3-hydroxyvalerate) producer.</title>
        <authorList>
            <person name="Han J."/>
            <person name="Zhang F."/>
            <person name="Hou J."/>
            <person name="Liu X."/>
            <person name="Li M."/>
            <person name="Liu H."/>
            <person name="Cai L."/>
            <person name="Zhang B."/>
            <person name="Chen Y."/>
            <person name="Zhou J."/>
            <person name="Hu S."/>
            <person name="Xiang H."/>
        </authorList>
    </citation>
    <scope>NUCLEOTIDE SEQUENCE [LARGE SCALE GENOMIC DNA]</scope>
    <source>
        <strain evidence="9">ATCC 33500 / DSM 1411 / JCM 8866 / NBRC 14739 / NCIMB 2177 / R-4</strain>
        <strain evidence="6">CGMCC 1.2087</strain>
        <plasmid evidence="9">pHM500</plasmid>
    </source>
</reference>
<dbReference type="Proteomes" id="UP000006469">
    <property type="component" value="Plasmid pHM500"/>
</dbReference>
<proteinExistence type="inferred from homology"/>
<reference evidence="8 11" key="5">
    <citation type="submission" date="2019-04" db="EMBL/GenBank/DDBJ databases">
        <title>Methylomes of two halophilic Archaea, Haloarcula marismortui and Haloferax mediterranei.</title>
        <authorList>
            <person name="DasSarma S."/>
            <person name="DasSarma P."/>
            <person name="DasSarma S."/>
            <person name="Fomenkov A."/>
            <person name="Vincze T."/>
            <person name="Anton B.P."/>
            <person name="Roberts R.J."/>
        </authorList>
    </citation>
    <scope>NUCLEOTIDE SEQUENCE [LARGE SCALE GENOMIC DNA]</scope>
    <source>
        <strain evidence="8">ATCC 33500</strain>
        <strain evidence="11">ATCC 33500 / DSM 1411 / JCM 8866 / NBRC 14739 / NCIMB 2177 / R-4</strain>
        <plasmid evidence="8 11">pHME505</plasmid>
    </source>
</reference>
<evidence type="ECO:0000313" key="8">
    <source>
        <dbReference type="EMBL" id="QCQ76703.1"/>
    </source>
</evidence>
<keyword evidence="4 5" id="KW-0472">Membrane</keyword>
<evidence type="ECO:0000313" key="6">
    <source>
        <dbReference type="EMBL" id="AFK21183.1"/>
    </source>
</evidence>
<dbReference type="GO" id="GO:0005886">
    <property type="term" value="C:plasma membrane"/>
    <property type="evidence" value="ECO:0007669"/>
    <property type="project" value="UniProtKB-SubCell"/>
</dbReference>
<feature type="transmembrane region" description="Helical" evidence="5">
    <location>
        <begin position="135"/>
        <end position="160"/>
    </location>
</feature>
<dbReference type="PATRIC" id="fig|523841.21.peg.3848"/>
<evidence type="ECO:0000256" key="5">
    <source>
        <dbReference type="HAMAP-Rule" id="MF_01600"/>
    </source>
</evidence>
<dbReference type="RefSeq" id="WP_004061059.1">
    <property type="nucleotide sequence ID" value="NC_017944.1"/>
</dbReference>
<evidence type="ECO:0000256" key="2">
    <source>
        <dbReference type="ARBA" id="ARBA00022692"/>
    </source>
</evidence>
<reference evidence="6" key="1">
    <citation type="journal article" date="2012" name="Appl. Environ. Microbiol.">
        <title>Identification of the haloarchaeal phasin (PhaP) that functions in polyhydroxyalkanoate accumulation and granule formation in Haloferax mediterranei.</title>
        <authorList>
            <person name="Cai S."/>
            <person name="Cai L."/>
            <person name="Liu H."/>
            <person name="Liu X."/>
            <person name="Han J."/>
            <person name="Zhou J."/>
            <person name="Xiang H."/>
        </authorList>
    </citation>
    <scope>NUCLEOTIDE SEQUENCE</scope>
    <source>
        <strain evidence="6">CGMCC 1.2087</strain>
    </source>
</reference>
<comment type="caution">
    <text evidence="5">Lacks conserved residue(s) required for the propagation of feature annotation.</text>
</comment>
<dbReference type="PANTHER" id="PTHR39344:SF1">
    <property type="entry name" value="UPF0182 PROTEIN SLL1060"/>
    <property type="match status" value="1"/>
</dbReference>
<keyword evidence="6" id="KW-0614">Plasmid</keyword>
<comment type="subcellular location">
    <subcellularLocation>
        <location evidence="5">Cell membrane</location>
        <topology evidence="5">Multi-pass membrane protein</topology>
    </subcellularLocation>
</comment>
<dbReference type="PANTHER" id="PTHR39344">
    <property type="entry name" value="UPF0182 PROTEIN SLL1060"/>
    <property type="match status" value="1"/>
</dbReference>
<reference evidence="7 10" key="3">
    <citation type="journal article" date="2014" name="PLoS Genet.">
        <title>Phylogenetically driven sequencing of extremely halophilic archaea reveals strategies for static and dynamic osmo-response.</title>
        <authorList>
            <person name="Becker E.A."/>
            <person name="Seitzer P.M."/>
            <person name="Tritt A."/>
            <person name="Larsen D."/>
            <person name="Krusor M."/>
            <person name="Yao A.I."/>
            <person name="Wu D."/>
            <person name="Madern D."/>
            <person name="Eisen J.A."/>
            <person name="Darling A.E."/>
            <person name="Facciotti M.T."/>
        </authorList>
    </citation>
    <scope>NUCLEOTIDE SEQUENCE [LARGE SCALE GENOMIC DNA]</scope>
    <source>
        <strain evidence="7">ATCC 33500</strain>
        <strain evidence="10">ATCC 33500 / DSM 1411 / JCM 8866 / NBRC 14739 / NCIMB 2177 / R-4</strain>
    </source>
</reference>